<evidence type="ECO:0000313" key="3">
    <source>
        <dbReference type="Proteomes" id="UP001597131"/>
    </source>
</evidence>
<dbReference type="Pfam" id="PF03544">
    <property type="entry name" value="TonB_C"/>
    <property type="match status" value="1"/>
</dbReference>
<comment type="caution">
    <text evidence="2">The sequence shown here is derived from an EMBL/GenBank/DDBJ whole genome shotgun (WGS) entry which is preliminary data.</text>
</comment>
<proteinExistence type="predicted"/>
<protein>
    <submittedName>
        <fullName evidence="2">Energy transducer TonB</fullName>
    </submittedName>
</protein>
<dbReference type="Proteomes" id="UP001597131">
    <property type="component" value="Unassembled WGS sequence"/>
</dbReference>
<name>A0ABW3NST0_9FLAO</name>
<evidence type="ECO:0000259" key="1">
    <source>
        <dbReference type="Pfam" id="PF03544"/>
    </source>
</evidence>
<evidence type="ECO:0000313" key="2">
    <source>
        <dbReference type="EMBL" id="MFD1095816.1"/>
    </source>
</evidence>
<organism evidence="2 3">
    <name type="scientific">Salegentibacter chungangensis</name>
    <dbReference type="NCBI Taxonomy" id="1335724"/>
    <lineage>
        <taxon>Bacteria</taxon>
        <taxon>Pseudomonadati</taxon>
        <taxon>Bacteroidota</taxon>
        <taxon>Flavobacteriia</taxon>
        <taxon>Flavobacteriales</taxon>
        <taxon>Flavobacteriaceae</taxon>
        <taxon>Salegentibacter</taxon>
    </lineage>
</organism>
<accession>A0ABW3NST0</accession>
<dbReference type="Gene3D" id="3.30.1150.10">
    <property type="match status" value="1"/>
</dbReference>
<dbReference type="InterPro" id="IPR037682">
    <property type="entry name" value="TonB_C"/>
</dbReference>
<sequence length="133" mass="14571">MLAQSEEAGNRYESVLVPYAVIEKPPAFPGCEGLEPGEAVKKCTSEKISGFVNKNFDTGIAKQLGLSGVNRVIVQFKIDENGEITDIRVRAPHPKLEEEARRVTDALPNMLPGKQRGKTVGTMYSLPIVFKVN</sequence>
<dbReference type="SUPFAM" id="SSF74653">
    <property type="entry name" value="TolA/TonB C-terminal domain"/>
    <property type="match status" value="1"/>
</dbReference>
<reference evidence="3" key="1">
    <citation type="journal article" date="2019" name="Int. J. Syst. Evol. Microbiol.">
        <title>The Global Catalogue of Microorganisms (GCM) 10K type strain sequencing project: providing services to taxonomists for standard genome sequencing and annotation.</title>
        <authorList>
            <consortium name="The Broad Institute Genomics Platform"/>
            <consortium name="The Broad Institute Genome Sequencing Center for Infectious Disease"/>
            <person name="Wu L."/>
            <person name="Ma J."/>
        </authorList>
    </citation>
    <scope>NUCLEOTIDE SEQUENCE [LARGE SCALE GENOMIC DNA]</scope>
    <source>
        <strain evidence="3">CCUG 64793</strain>
    </source>
</reference>
<gene>
    <name evidence="2" type="ORF">ACFQ3Q_08655</name>
</gene>
<feature type="domain" description="TonB C-terminal" evidence="1">
    <location>
        <begin position="61"/>
        <end position="131"/>
    </location>
</feature>
<dbReference type="RefSeq" id="WP_380744868.1">
    <property type="nucleotide sequence ID" value="NZ_JBHTLI010000001.1"/>
</dbReference>
<keyword evidence="3" id="KW-1185">Reference proteome</keyword>
<dbReference type="EMBL" id="JBHTLI010000001">
    <property type="protein sequence ID" value="MFD1095816.1"/>
    <property type="molecule type" value="Genomic_DNA"/>
</dbReference>